<gene>
    <name evidence="3" type="ORF">SVIM_LOCUS147861</name>
</gene>
<dbReference type="EMBL" id="CAADRP010000868">
    <property type="protein sequence ID" value="VFU32936.1"/>
    <property type="molecule type" value="Genomic_DNA"/>
</dbReference>
<feature type="compositionally biased region" description="Polar residues" evidence="1">
    <location>
        <begin position="112"/>
        <end position="123"/>
    </location>
</feature>
<accession>A0A6N2L6N3</accession>
<proteinExistence type="predicted"/>
<name>A0A6N2L6N3_SALVM</name>
<feature type="compositionally biased region" description="Basic and acidic residues" evidence="1">
    <location>
        <begin position="97"/>
        <end position="110"/>
    </location>
</feature>
<evidence type="ECO:0000256" key="2">
    <source>
        <dbReference type="SAM" id="SignalP"/>
    </source>
</evidence>
<reference evidence="3" key="1">
    <citation type="submission" date="2019-03" db="EMBL/GenBank/DDBJ databases">
        <authorList>
            <person name="Mank J."/>
            <person name="Almeida P."/>
        </authorList>
    </citation>
    <scope>NUCLEOTIDE SEQUENCE</scope>
    <source>
        <strain evidence="3">78183</strain>
    </source>
</reference>
<dbReference type="PANTHER" id="PTHR37183:SF1">
    <property type="entry name" value="PLANT THIONIN FAMILY PROTEIN"/>
    <property type="match status" value="1"/>
</dbReference>
<protein>
    <submittedName>
        <fullName evidence="3">Uncharacterized protein</fullName>
    </submittedName>
</protein>
<dbReference type="PANTHER" id="PTHR37183">
    <property type="entry name" value="PLANT THIONIN FAMILY PROTEIN"/>
    <property type="match status" value="1"/>
</dbReference>
<organism evidence="3">
    <name type="scientific">Salix viminalis</name>
    <name type="common">Common osier</name>
    <name type="synonym">Basket willow</name>
    <dbReference type="NCBI Taxonomy" id="40686"/>
    <lineage>
        <taxon>Eukaryota</taxon>
        <taxon>Viridiplantae</taxon>
        <taxon>Streptophyta</taxon>
        <taxon>Embryophyta</taxon>
        <taxon>Tracheophyta</taxon>
        <taxon>Spermatophyta</taxon>
        <taxon>Magnoliopsida</taxon>
        <taxon>eudicotyledons</taxon>
        <taxon>Gunneridae</taxon>
        <taxon>Pentapetalae</taxon>
        <taxon>rosids</taxon>
        <taxon>fabids</taxon>
        <taxon>Malpighiales</taxon>
        <taxon>Salicaceae</taxon>
        <taxon>Saliceae</taxon>
        <taxon>Salix</taxon>
    </lineage>
</organism>
<sequence length="129" mass="14281">MKKILVAVFIVSMIASHFENVASDASDCLDACTTGCVQRNTRLMQRCEIKCGIRCGPNSEVEDHTVLTVFVLDRTSTSNSNHSSVLSLKNLNKFTVKDRSNSGEEPKEPRMASNSLSQKTAQTHKLDYN</sequence>
<feature type="region of interest" description="Disordered" evidence="1">
    <location>
        <begin position="97"/>
        <end position="129"/>
    </location>
</feature>
<evidence type="ECO:0000313" key="3">
    <source>
        <dbReference type="EMBL" id="VFU32936.1"/>
    </source>
</evidence>
<evidence type="ECO:0000256" key="1">
    <source>
        <dbReference type="SAM" id="MobiDB-lite"/>
    </source>
</evidence>
<dbReference type="AlphaFoldDB" id="A0A6N2L6N3"/>
<keyword evidence="2" id="KW-0732">Signal</keyword>
<feature type="signal peptide" evidence="2">
    <location>
        <begin position="1"/>
        <end position="23"/>
    </location>
</feature>
<feature type="chain" id="PRO_5027030328" evidence="2">
    <location>
        <begin position="24"/>
        <end position="129"/>
    </location>
</feature>